<name>A0A9E8MU09_9FLAO</name>
<dbReference type="Proteomes" id="UP001164705">
    <property type="component" value="Chromosome"/>
</dbReference>
<keyword evidence="1" id="KW-0732">Signal</keyword>
<evidence type="ECO:0000313" key="3">
    <source>
        <dbReference type="Proteomes" id="UP001164705"/>
    </source>
</evidence>
<keyword evidence="3" id="KW-1185">Reference proteome</keyword>
<proteinExistence type="predicted"/>
<dbReference type="RefSeq" id="WP_267675945.1">
    <property type="nucleotide sequence ID" value="NZ_CP113088.1"/>
</dbReference>
<organism evidence="2 3">
    <name type="scientific">Lacinutrix neustonica</name>
    <dbReference type="NCBI Taxonomy" id="2980107"/>
    <lineage>
        <taxon>Bacteria</taxon>
        <taxon>Pseudomonadati</taxon>
        <taxon>Bacteroidota</taxon>
        <taxon>Flavobacteriia</taxon>
        <taxon>Flavobacteriales</taxon>
        <taxon>Flavobacteriaceae</taxon>
        <taxon>Lacinutrix</taxon>
    </lineage>
</organism>
<protein>
    <recommendedName>
        <fullName evidence="4">Outer membrane protein beta-barrel domain-containing protein</fullName>
    </recommendedName>
</protein>
<gene>
    <name evidence="2" type="ORF">N7U66_14790</name>
</gene>
<accession>A0A9E8MU09</accession>
<evidence type="ECO:0008006" key="4">
    <source>
        <dbReference type="Google" id="ProtNLM"/>
    </source>
</evidence>
<reference evidence="2" key="1">
    <citation type="submission" date="2022-11" db="EMBL/GenBank/DDBJ databases">
        <title>Lacinutrix neustonica HL-RS19T sp. nov., isolated from the surface microlayer sample of brackish Lake Shihwa.</title>
        <authorList>
            <person name="Choi J.Y."/>
            <person name="Hwang C.Y."/>
        </authorList>
    </citation>
    <scope>NUCLEOTIDE SEQUENCE</scope>
    <source>
        <strain evidence="2">HL-RS19</strain>
    </source>
</reference>
<feature type="chain" id="PRO_5039031457" description="Outer membrane protein beta-barrel domain-containing protein" evidence="1">
    <location>
        <begin position="20"/>
        <end position="292"/>
    </location>
</feature>
<evidence type="ECO:0000313" key="2">
    <source>
        <dbReference type="EMBL" id="WAC01331.1"/>
    </source>
</evidence>
<dbReference type="AlphaFoldDB" id="A0A9E8MU09"/>
<sequence>MKKLIFILISMAFSGFAFAQQTYTVNNETLELKTEVEGNLDLLWNTIDGRYRYFIKTTDDSIIELKNTKGTDKKFQNEYQTTLNTLTNTDASQVKLTTYSLKQFINTYNAQADSSYIISDAKTKLKLRLGIYGGATNNPFVENPNNETVPFFGSELEVVSDALTSRHAGFLSVKYGTESDAFKYTSTQIALGYRYRFINKTSFNIYGQTKFASLRWSNTTVTSVTLVDGVSVIKTEDVSSTAFNTPLTFGLGADIKLGKGYVSLVYDSIFGIFEDNQDNFPIDFAIGYKFNL</sequence>
<evidence type="ECO:0000256" key="1">
    <source>
        <dbReference type="SAM" id="SignalP"/>
    </source>
</evidence>
<dbReference type="EMBL" id="CP113088">
    <property type="protein sequence ID" value="WAC01331.1"/>
    <property type="molecule type" value="Genomic_DNA"/>
</dbReference>
<dbReference type="KEGG" id="lnu:N7U66_14790"/>
<feature type="signal peptide" evidence="1">
    <location>
        <begin position="1"/>
        <end position="19"/>
    </location>
</feature>